<proteinExistence type="predicted"/>
<protein>
    <submittedName>
        <fullName evidence="3">Uncharacterized protein</fullName>
    </submittedName>
</protein>
<evidence type="ECO:0000256" key="1">
    <source>
        <dbReference type="SAM" id="Phobius"/>
    </source>
</evidence>
<organism evidence="3 4">
    <name type="scientific">Nannospalax galili</name>
    <name type="common">Northern Israeli blind subterranean mole rat</name>
    <name type="synonym">Spalax galili</name>
    <dbReference type="NCBI Taxonomy" id="1026970"/>
    <lineage>
        <taxon>Eukaryota</taxon>
        <taxon>Metazoa</taxon>
        <taxon>Chordata</taxon>
        <taxon>Craniata</taxon>
        <taxon>Vertebrata</taxon>
        <taxon>Euteleostomi</taxon>
        <taxon>Mammalia</taxon>
        <taxon>Eutheria</taxon>
        <taxon>Euarchontoglires</taxon>
        <taxon>Glires</taxon>
        <taxon>Rodentia</taxon>
        <taxon>Myomorpha</taxon>
        <taxon>Muroidea</taxon>
        <taxon>Spalacidae</taxon>
        <taxon>Spalacinae</taxon>
        <taxon>Nannospalax</taxon>
    </lineage>
</organism>
<sequence length="74" mass="8112">MMHPGVVISGLMLLLTVAWNGTVTRSSDEPWNHHTEAIPTQKPWLTTTKEFIIGISITVLVLLILVSAVAVAKY</sequence>
<evidence type="ECO:0000256" key="2">
    <source>
        <dbReference type="SAM" id="SignalP"/>
    </source>
</evidence>
<keyword evidence="2" id="KW-0732">Signal</keyword>
<feature type="signal peptide" evidence="2">
    <location>
        <begin position="1"/>
        <end position="18"/>
    </location>
</feature>
<keyword evidence="1" id="KW-0472">Membrane</keyword>
<keyword evidence="1" id="KW-0812">Transmembrane</keyword>
<keyword evidence="4" id="KW-1185">Reference proteome</keyword>
<dbReference type="Proteomes" id="UP000694381">
    <property type="component" value="Unassembled WGS sequence"/>
</dbReference>
<feature type="transmembrane region" description="Helical" evidence="1">
    <location>
        <begin position="51"/>
        <end position="72"/>
    </location>
</feature>
<name>A0A8C6QBH4_NANGA</name>
<dbReference type="OMA" id="WNHHTEA"/>
<accession>A0A8C6QBH4</accession>
<dbReference type="AlphaFoldDB" id="A0A8C6QBH4"/>
<dbReference type="GeneTree" id="ENSGT00520000062120"/>
<feature type="chain" id="PRO_5034545633" evidence="2">
    <location>
        <begin position="19"/>
        <end position="74"/>
    </location>
</feature>
<reference evidence="3" key="1">
    <citation type="submission" date="2025-08" db="UniProtKB">
        <authorList>
            <consortium name="Ensembl"/>
        </authorList>
    </citation>
    <scope>IDENTIFICATION</scope>
</reference>
<keyword evidence="1" id="KW-1133">Transmembrane helix</keyword>
<reference evidence="3" key="2">
    <citation type="submission" date="2025-09" db="UniProtKB">
        <authorList>
            <consortium name="Ensembl"/>
        </authorList>
    </citation>
    <scope>IDENTIFICATION</scope>
</reference>
<dbReference type="Ensembl" id="ENSNGAT00000000839.1">
    <property type="protein sequence ID" value="ENSNGAP00000000825.1"/>
    <property type="gene ID" value="ENSNGAG00000000622.1"/>
</dbReference>
<evidence type="ECO:0000313" key="3">
    <source>
        <dbReference type="Ensembl" id="ENSNGAP00000000825.1"/>
    </source>
</evidence>
<evidence type="ECO:0000313" key="4">
    <source>
        <dbReference type="Proteomes" id="UP000694381"/>
    </source>
</evidence>